<evidence type="ECO:0000256" key="3">
    <source>
        <dbReference type="ARBA" id="ARBA00022679"/>
    </source>
</evidence>
<feature type="compositionally biased region" description="Polar residues" evidence="11">
    <location>
        <begin position="65"/>
        <end position="75"/>
    </location>
</feature>
<evidence type="ECO:0000256" key="9">
    <source>
        <dbReference type="PIRNR" id="PIRNR037579"/>
    </source>
</evidence>
<dbReference type="GO" id="GO:0005737">
    <property type="term" value="C:cytoplasm"/>
    <property type="evidence" value="ECO:0007669"/>
    <property type="project" value="InterPro"/>
</dbReference>
<dbReference type="PANTHER" id="PTHR48016:SF32">
    <property type="entry name" value="MITOGEN-ACTIVATED PROTEIN KINASE KINASE KINASE 4"/>
    <property type="match status" value="1"/>
</dbReference>
<dbReference type="GO" id="GO:0005524">
    <property type="term" value="F:ATP binding"/>
    <property type="evidence" value="ECO:0007669"/>
    <property type="project" value="UniProtKB-UniRule"/>
</dbReference>
<dbReference type="PANTHER" id="PTHR48016">
    <property type="entry name" value="MAP KINASE KINASE KINASE SSK2-RELATED-RELATED"/>
    <property type="match status" value="1"/>
</dbReference>
<dbReference type="PROSITE" id="PS50011">
    <property type="entry name" value="PROTEIN_KINASE_DOM"/>
    <property type="match status" value="1"/>
</dbReference>
<feature type="region of interest" description="Disordered" evidence="11">
    <location>
        <begin position="1"/>
        <end position="161"/>
    </location>
</feature>
<evidence type="ECO:0000256" key="7">
    <source>
        <dbReference type="ARBA" id="ARBA00047919"/>
    </source>
</evidence>
<dbReference type="SUPFAM" id="SSF56112">
    <property type="entry name" value="Protein kinase-like (PK-like)"/>
    <property type="match status" value="1"/>
</dbReference>
<dbReference type="GO" id="GO:0106310">
    <property type="term" value="F:protein serine kinase activity"/>
    <property type="evidence" value="ECO:0007669"/>
    <property type="project" value="RHEA"/>
</dbReference>
<evidence type="ECO:0000256" key="11">
    <source>
        <dbReference type="SAM" id="MobiDB-lite"/>
    </source>
</evidence>
<dbReference type="InterPro" id="IPR045801">
    <property type="entry name" value="MEKK4_N"/>
</dbReference>
<keyword evidence="6 9" id="KW-0067">ATP-binding</keyword>
<proteinExistence type="inferred from homology"/>
<dbReference type="STRING" id="1447872.A0A1J9QSB9"/>
<dbReference type="PIRSF" id="PIRSF037579">
    <property type="entry name" value="MAPKKK_SSK22"/>
    <property type="match status" value="1"/>
</dbReference>
<reference evidence="13 14" key="1">
    <citation type="submission" date="2015-07" db="EMBL/GenBank/DDBJ databases">
        <title>Emmonsia species relationships and genome sequence.</title>
        <authorList>
            <consortium name="The Broad Institute Genomics Platform"/>
            <person name="Cuomo C.A."/>
            <person name="Munoz J.F."/>
            <person name="Imamovic A."/>
            <person name="Priest M.E."/>
            <person name="Young S."/>
            <person name="Clay O.K."/>
            <person name="McEwen J.G."/>
        </authorList>
    </citation>
    <scope>NUCLEOTIDE SEQUENCE [LARGE SCALE GENOMIC DNA]</scope>
    <source>
        <strain evidence="13 14">UAMH 9510</strain>
    </source>
</reference>
<feature type="binding site" evidence="10">
    <location>
        <position position="1083"/>
    </location>
    <ligand>
        <name>ATP</name>
        <dbReference type="ChEBI" id="CHEBI:30616"/>
    </ligand>
</feature>
<evidence type="ECO:0000256" key="1">
    <source>
        <dbReference type="ARBA" id="ARBA00006529"/>
    </source>
</evidence>
<dbReference type="GO" id="GO:0051403">
    <property type="term" value="P:stress-activated MAPK cascade"/>
    <property type="evidence" value="ECO:0007669"/>
    <property type="project" value="InterPro"/>
</dbReference>
<gene>
    <name evidence="13" type="ORF">AJ78_00960</name>
</gene>
<dbReference type="InterPro" id="IPR050538">
    <property type="entry name" value="MAP_kinase_kinase_kinase"/>
</dbReference>
<dbReference type="Gene3D" id="1.10.510.10">
    <property type="entry name" value="Transferase(Phosphotransferase) domain 1"/>
    <property type="match status" value="1"/>
</dbReference>
<comment type="similarity">
    <text evidence="1 9">Belongs to the protein kinase superfamily. STE Ser/Thr protein kinase family. MAP kinase kinase kinase subfamily.</text>
</comment>
<evidence type="ECO:0000313" key="14">
    <source>
        <dbReference type="Proteomes" id="UP000182235"/>
    </source>
</evidence>
<dbReference type="Gene3D" id="3.30.200.20">
    <property type="entry name" value="Phosphorylase Kinase, domain 1"/>
    <property type="match status" value="1"/>
</dbReference>
<feature type="region of interest" description="Disordered" evidence="11">
    <location>
        <begin position="1224"/>
        <end position="1244"/>
    </location>
</feature>
<evidence type="ECO:0000256" key="8">
    <source>
        <dbReference type="ARBA" id="ARBA00048130"/>
    </source>
</evidence>
<keyword evidence="4 9" id="KW-0547">Nucleotide-binding</keyword>
<dbReference type="VEuPathDB" id="FungiDB:AJ78_00960"/>
<dbReference type="InterPro" id="IPR017441">
    <property type="entry name" value="Protein_kinase_ATP_BS"/>
</dbReference>
<feature type="compositionally biased region" description="Polar residues" evidence="11">
    <location>
        <begin position="134"/>
        <end position="144"/>
    </location>
</feature>
<dbReference type="GO" id="GO:0038066">
    <property type="term" value="P:p38MAPK cascade"/>
    <property type="evidence" value="ECO:0007669"/>
    <property type="project" value="UniProtKB-UniRule"/>
</dbReference>
<dbReference type="OrthoDB" id="1043025at2759"/>
<dbReference type="InterPro" id="IPR011009">
    <property type="entry name" value="Kinase-like_dom_sf"/>
</dbReference>
<evidence type="ECO:0000256" key="2">
    <source>
        <dbReference type="ARBA" id="ARBA00022527"/>
    </source>
</evidence>
<evidence type="ECO:0000256" key="10">
    <source>
        <dbReference type="PROSITE-ProRule" id="PRU10141"/>
    </source>
</evidence>
<keyword evidence="3 9" id="KW-0808">Transferase</keyword>
<dbReference type="GO" id="GO:0004709">
    <property type="term" value="F:MAP kinase kinase kinase activity"/>
    <property type="evidence" value="ECO:0007669"/>
    <property type="project" value="UniProtKB-UniRule"/>
</dbReference>
<dbReference type="EMBL" id="LGRN01000018">
    <property type="protein sequence ID" value="OJD19087.1"/>
    <property type="molecule type" value="Genomic_DNA"/>
</dbReference>
<comment type="catalytic activity">
    <reaction evidence="7">
        <text>L-threonyl-[protein] + ATP = O-phospho-L-threonyl-[protein] + ADP + H(+)</text>
        <dbReference type="Rhea" id="RHEA:46608"/>
        <dbReference type="Rhea" id="RHEA-COMP:11060"/>
        <dbReference type="Rhea" id="RHEA-COMP:11605"/>
        <dbReference type="ChEBI" id="CHEBI:15378"/>
        <dbReference type="ChEBI" id="CHEBI:30013"/>
        <dbReference type="ChEBI" id="CHEBI:30616"/>
        <dbReference type="ChEBI" id="CHEBI:61977"/>
        <dbReference type="ChEBI" id="CHEBI:456216"/>
        <dbReference type="EC" id="2.7.11.24"/>
    </reaction>
    <physiologicalReaction direction="left-to-right" evidence="7">
        <dbReference type="Rhea" id="RHEA:46609"/>
    </physiologicalReaction>
</comment>
<dbReference type="PROSITE" id="PS00108">
    <property type="entry name" value="PROTEIN_KINASE_ST"/>
    <property type="match status" value="1"/>
</dbReference>
<dbReference type="InterPro" id="IPR017240">
    <property type="entry name" value="MAPKKK_Ssk2/Ssk22"/>
</dbReference>
<dbReference type="GO" id="GO:0004707">
    <property type="term" value="F:MAP kinase activity"/>
    <property type="evidence" value="ECO:0007669"/>
    <property type="project" value="UniProtKB-EC"/>
</dbReference>
<evidence type="ECO:0000259" key="12">
    <source>
        <dbReference type="PROSITE" id="PS50011"/>
    </source>
</evidence>
<feature type="domain" description="Protein kinase" evidence="12">
    <location>
        <begin position="1054"/>
        <end position="1343"/>
    </location>
</feature>
<sequence length="1384" mass="155569">MDRPDFAPAPDPEASRSADYFPLRPPYLVPAHEYANGPHQPEDIIPPSETPRPPNPGFSSVPAPASQSAYSSWSPVLTRPRGSSGSGGASMNGFEQPLPLDMAAINDRDLRPQRPSGPARTPSNTYAPPRKPPQFTQLHSNTQVPLAPKRPVRRDPDARYRAQEKAYVQRVRQGPNEWFNFDTQIPGLSFTPDSEPEEESPSSESQFDNDPFDPDTHLVLEDDDAQPTLEELQDPKNKERLEWYSMLASVLKGDVIRQEKQRLIGTMEQKSREVWNLEIFVGAKAARFGRPIPLQKKFVEYQISNLGPLIEDIISFEIKGETQVGKPPLKQVEDVVEKIEKCESLYPSRRILQAEHPRAASEEFQESCDAIIAWHNTTMSINTELAILQRWVGNEELDFAKPMTMSSYAADLSDEGSFLDRIMKEDGLKTLQSTENFYDNDKKKEPSILDGIGGVIKKAKSTLIENAEAFAKRHLPPYIEELLTLINFPSRLIQEVIRLRLSYARKMKDPGLQSPILVDQMIAQFQILLKVAVDIKQRYLIISDPEPGWDLPPCVDENFDNIVVDGLKYYFKLLNWKLSANKNTFKEAEILEGEWEFSNEIGRQLENGDIEVAEQFSTLTAKSLQRLMIHFERELHSRPEEGAVETEKRYKQIFDSVRVRQRKLFRFSRLLRQRFENATEFNLREDMVDTLTEALLASGHFVVTSHDSVGQKGVHLIASPSLYGRPKDIQSILGTSFRSEDSPEDPSNPYVLVVRPEKGLIWNGKRMEVDLLEHPTDVRFGKLRLVADGSQQRLQNARLALTRLTGLQLDITIEQRANLGRVNVELNKIKKTAYKLSTGIIDSVEIIRRQSKNADNHELIQSCFAFATEFGKRSLMYMDASRRSMNHSKLITLGLDWVSFICDDCDAADRKTFKWAVAALEFAMIVTHGQNVLAIRDEDYRRLRVKVAGCMSLLISHFDIMGARSSLAAQAEQQHADPSGQGFRKLDLSRITDDSQASQEVQEKREQLFAEIDLARIEADAKRQALGKVLEGVNEADRSVTVLSSSATNVTLRWQQGQFIGGGTSGSVYAAIDLDTSYLMAVKEIRLQEPSVIPGAAQQIRDEMGVLEVLDHPNIISYYGIEVHRDKVYIFMEYCSGGSLATLLEHGRIEDEMVIMVYTLQMLEGLAYLHQAGIVHRDIKPANILLDHNGVIKYVDFGAAMVIARQGKTLAAMDHYSSNIRDGRGHAKDALGPRKNQKSVTGTPMYMSPELVRGEVGHTSGRHGCMDIWSLGCVILEMATGHRPWAGVDNEWAIMYKIAQGSQPQLPTPDQLSPMGIDFIKRCFEIDPVKRPSATELLQHEWIVSIRQQVVAEPQTPSSDAGSISSGSLPSSAGNSRQNSSNML</sequence>
<evidence type="ECO:0000256" key="5">
    <source>
        <dbReference type="ARBA" id="ARBA00022777"/>
    </source>
</evidence>
<feature type="region of interest" description="Disordered" evidence="11">
    <location>
        <begin position="178"/>
        <end position="216"/>
    </location>
</feature>
<dbReference type="CDD" id="cd06626">
    <property type="entry name" value="STKc_MEKK4"/>
    <property type="match status" value="1"/>
</dbReference>
<feature type="region of interest" description="Disordered" evidence="11">
    <location>
        <begin position="1354"/>
        <end position="1384"/>
    </location>
</feature>
<comment type="catalytic activity">
    <reaction evidence="8">
        <text>L-seryl-[protein] + ATP = O-phospho-L-seryl-[protein] + ADP + H(+)</text>
        <dbReference type="Rhea" id="RHEA:17989"/>
        <dbReference type="Rhea" id="RHEA-COMP:9863"/>
        <dbReference type="Rhea" id="RHEA-COMP:11604"/>
        <dbReference type="ChEBI" id="CHEBI:15378"/>
        <dbReference type="ChEBI" id="CHEBI:29999"/>
        <dbReference type="ChEBI" id="CHEBI:30616"/>
        <dbReference type="ChEBI" id="CHEBI:83421"/>
        <dbReference type="ChEBI" id="CHEBI:456216"/>
        <dbReference type="EC" id="2.7.11.24"/>
    </reaction>
    <physiologicalReaction direction="left-to-right" evidence="8">
        <dbReference type="Rhea" id="RHEA:17990"/>
    </physiologicalReaction>
</comment>
<dbReference type="InterPro" id="IPR008271">
    <property type="entry name" value="Ser/Thr_kinase_AS"/>
</dbReference>
<dbReference type="Pfam" id="PF00069">
    <property type="entry name" value="Pkinase"/>
    <property type="match status" value="1"/>
</dbReference>
<keyword evidence="5 9" id="KW-0418">Kinase</keyword>
<dbReference type="SMART" id="SM00220">
    <property type="entry name" value="S_TKc"/>
    <property type="match status" value="1"/>
</dbReference>
<name>A0A1J9QSB9_9EURO</name>
<comment type="caution">
    <text evidence="13">The sequence shown here is derived from an EMBL/GenBank/DDBJ whole genome shotgun (WGS) entry which is preliminary data.</text>
</comment>
<keyword evidence="14" id="KW-1185">Reference proteome</keyword>
<dbReference type="Proteomes" id="UP000182235">
    <property type="component" value="Unassembled WGS sequence"/>
</dbReference>
<organism evidence="13 14">
    <name type="scientific">Emergomyces pasteurianus Ep9510</name>
    <dbReference type="NCBI Taxonomy" id="1447872"/>
    <lineage>
        <taxon>Eukaryota</taxon>
        <taxon>Fungi</taxon>
        <taxon>Dikarya</taxon>
        <taxon>Ascomycota</taxon>
        <taxon>Pezizomycotina</taxon>
        <taxon>Eurotiomycetes</taxon>
        <taxon>Eurotiomycetidae</taxon>
        <taxon>Onygenales</taxon>
        <taxon>Ajellomycetaceae</taxon>
        <taxon>Emergomyces</taxon>
    </lineage>
</organism>
<dbReference type="EC" id="2.7.11.-" evidence="9"/>
<evidence type="ECO:0000256" key="4">
    <source>
        <dbReference type="ARBA" id="ARBA00022741"/>
    </source>
</evidence>
<feature type="compositionally biased region" description="Low complexity" evidence="11">
    <location>
        <begin position="1358"/>
        <end position="1376"/>
    </location>
</feature>
<protein>
    <recommendedName>
        <fullName evidence="9">MAP kinase kinase kinase</fullName>
        <ecNumber evidence="9">2.7.11.-</ecNumber>
    </recommendedName>
</protein>
<keyword evidence="2 9" id="KW-0723">Serine/threonine-protein kinase</keyword>
<dbReference type="PROSITE" id="PS00107">
    <property type="entry name" value="PROTEIN_KINASE_ATP"/>
    <property type="match status" value="1"/>
</dbReference>
<dbReference type="Pfam" id="PF19431">
    <property type="entry name" value="MEKK4_N"/>
    <property type="match status" value="1"/>
</dbReference>
<evidence type="ECO:0000256" key="6">
    <source>
        <dbReference type="ARBA" id="ARBA00022840"/>
    </source>
</evidence>
<evidence type="ECO:0000313" key="13">
    <source>
        <dbReference type="EMBL" id="OJD19087.1"/>
    </source>
</evidence>
<accession>A0A1J9QSB9</accession>
<dbReference type="InterPro" id="IPR000719">
    <property type="entry name" value="Prot_kinase_dom"/>
</dbReference>